<dbReference type="Pfam" id="PF07690">
    <property type="entry name" value="MFS_1"/>
    <property type="match status" value="1"/>
</dbReference>
<dbReference type="InterPro" id="IPR036259">
    <property type="entry name" value="MFS_trans_sf"/>
</dbReference>
<evidence type="ECO:0000256" key="4">
    <source>
        <dbReference type="ARBA" id="ARBA00022475"/>
    </source>
</evidence>
<dbReference type="Proteomes" id="UP000739180">
    <property type="component" value="Unassembled WGS sequence"/>
</dbReference>
<dbReference type="NCBIfam" id="TIGR00711">
    <property type="entry name" value="efflux_EmrB"/>
    <property type="match status" value="1"/>
</dbReference>
<dbReference type="EMBL" id="VCQT01000027">
    <property type="protein sequence ID" value="TMW13183.1"/>
    <property type="molecule type" value="Genomic_DNA"/>
</dbReference>
<feature type="transmembrane region" description="Helical" evidence="8">
    <location>
        <begin position="55"/>
        <end position="75"/>
    </location>
</feature>
<dbReference type="SUPFAM" id="SSF103473">
    <property type="entry name" value="MFS general substrate transporter"/>
    <property type="match status" value="1"/>
</dbReference>
<keyword evidence="7 8" id="KW-0472">Membrane</keyword>
<comment type="subcellular location">
    <subcellularLocation>
        <location evidence="1">Cell membrane</location>
        <topology evidence="1">Multi-pass membrane protein</topology>
    </subcellularLocation>
</comment>
<feature type="transmembrane region" description="Helical" evidence="8">
    <location>
        <begin position="341"/>
        <end position="359"/>
    </location>
</feature>
<dbReference type="CDD" id="cd17321">
    <property type="entry name" value="MFS_MMR_MDR_like"/>
    <property type="match status" value="1"/>
</dbReference>
<keyword evidence="11" id="KW-1185">Reference proteome</keyword>
<keyword evidence="6 8" id="KW-1133">Transmembrane helix</keyword>
<evidence type="ECO:0000313" key="10">
    <source>
        <dbReference type="EMBL" id="TMW13183.1"/>
    </source>
</evidence>
<comment type="similarity">
    <text evidence="2">Belongs to the major facilitator superfamily. EmrB family.</text>
</comment>
<evidence type="ECO:0000256" key="7">
    <source>
        <dbReference type="ARBA" id="ARBA00023136"/>
    </source>
</evidence>
<feature type="transmembrane region" description="Helical" evidence="8">
    <location>
        <begin position="119"/>
        <end position="138"/>
    </location>
</feature>
<feature type="transmembrane region" description="Helical" evidence="8">
    <location>
        <begin position="365"/>
        <end position="391"/>
    </location>
</feature>
<protein>
    <submittedName>
        <fullName evidence="10">DHA2 family efflux MFS transporter permease subunit</fullName>
    </submittedName>
</protein>
<evidence type="ECO:0000259" key="9">
    <source>
        <dbReference type="PROSITE" id="PS50850"/>
    </source>
</evidence>
<feature type="transmembrane region" description="Helical" evidence="8">
    <location>
        <begin position="176"/>
        <end position="197"/>
    </location>
</feature>
<feature type="transmembrane region" description="Helical" evidence="8">
    <location>
        <begin position="21"/>
        <end position="43"/>
    </location>
</feature>
<feature type="transmembrane region" description="Helical" evidence="8">
    <location>
        <begin position="311"/>
        <end position="329"/>
    </location>
</feature>
<dbReference type="InterPro" id="IPR020846">
    <property type="entry name" value="MFS_dom"/>
</dbReference>
<proteinExistence type="inferred from homology"/>
<name>A0ABY2XNB6_9GAMM</name>
<evidence type="ECO:0000256" key="6">
    <source>
        <dbReference type="ARBA" id="ARBA00022989"/>
    </source>
</evidence>
<keyword evidence="3" id="KW-0813">Transport</keyword>
<evidence type="ECO:0000256" key="1">
    <source>
        <dbReference type="ARBA" id="ARBA00004651"/>
    </source>
</evidence>
<gene>
    <name evidence="10" type="ORF">FGS76_08745</name>
</gene>
<dbReference type="InterPro" id="IPR004638">
    <property type="entry name" value="EmrB-like"/>
</dbReference>
<feature type="transmembrane region" description="Helical" evidence="8">
    <location>
        <begin position="150"/>
        <end position="170"/>
    </location>
</feature>
<comment type="caution">
    <text evidence="10">The sequence shown here is derived from an EMBL/GenBank/DDBJ whole genome shotgun (WGS) entry which is preliminary data.</text>
</comment>
<evidence type="ECO:0000313" key="11">
    <source>
        <dbReference type="Proteomes" id="UP000739180"/>
    </source>
</evidence>
<dbReference type="PANTHER" id="PTHR42718">
    <property type="entry name" value="MAJOR FACILITATOR SUPERFAMILY MULTIDRUG TRANSPORTER MFSC"/>
    <property type="match status" value="1"/>
</dbReference>
<keyword evidence="4" id="KW-1003">Cell membrane</keyword>
<dbReference type="PROSITE" id="PS50850">
    <property type="entry name" value="MFS"/>
    <property type="match status" value="1"/>
</dbReference>
<evidence type="ECO:0000256" key="5">
    <source>
        <dbReference type="ARBA" id="ARBA00022692"/>
    </source>
</evidence>
<feature type="transmembrane region" description="Helical" evidence="8">
    <location>
        <begin position="277"/>
        <end position="299"/>
    </location>
</feature>
<evidence type="ECO:0000256" key="3">
    <source>
        <dbReference type="ARBA" id="ARBA00022448"/>
    </source>
</evidence>
<dbReference type="Gene3D" id="1.20.1720.10">
    <property type="entry name" value="Multidrug resistance protein D"/>
    <property type="match status" value="1"/>
</dbReference>
<feature type="transmembrane region" description="Helical" evidence="8">
    <location>
        <begin position="87"/>
        <end position="113"/>
    </location>
</feature>
<feature type="transmembrane region" description="Helical" evidence="8">
    <location>
        <begin position="477"/>
        <end position="497"/>
    </location>
</feature>
<dbReference type="PRINTS" id="PR01036">
    <property type="entry name" value="TCRTETB"/>
</dbReference>
<dbReference type="InterPro" id="IPR011701">
    <property type="entry name" value="MFS"/>
</dbReference>
<feature type="transmembrane region" description="Helical" evidence="8">
    <location>
        <begin position="233"/>
        <end position="256"/>
    </location>
</feature>
<reference evidence="10 11" key="1">
    <citation type="submission" date="2019-05" db="EMBL/GenBank/DDBJ databases">
        <title>Genome of Alcanivorax gelatiniphagus, an oil degrading marine bacteria.</title>
        <authorList>
            <person name="Kwon K.K."/>
        </authorList>
    </citation>
    <scope>NUCLEOTIDE SEQUENCE [LARGE SCALE GENOMIC DNA]</scope>
    <source>
        <strain evidence="10 11">MEBiC 08158</strain>
    </source>
</reference>
<accession>A0ABY2XNB6</accession>
<dbReference type="Gene3D" id="1.20.1250.20">
    <property type="entry name" value="MFS general substrate transporter like domains"/>
    <property type="match status" value="1"/>
</dbReference>
<feature type="transmembrane region" description="Helical" evidence="8">
    <location>
        <begin position="412"/>
        <end position="430"/>
    </location>
</feature>
<sequence>MTTLNPSASSVAAPRSRRRAALGAAYLGTFLATLDISIVNVALPTLQTALSTDIAGLQWVVNAYAICLSALMLSAGPIGDRYGHKRAWMAGVALFTLGSALCAVSASLTLFLIGRAVQGVAAALLIPGAMTILTHAFTDPRERAHAIGGWSAFTALALILGPLLGGLLLHSAGWQSIFLINLPLGFIALGLGAWGITEHRYPEQAALDPLGQSLSIVCLGALTYGMIEAGRTGFLSAFSMIPLAVSLVAMIAFVIVEMRVKRPLLPIWLFKNRAFAIANFASFALGFSYYGSLFFFSIFLQQIQQWSPSEAGWRMMPQFVVTGGVSMLFGRLSTLMGVRRLMVAGYGLVALSMSTMVLLSAQTPYWLVGTLFALLGLGAGLAVPGTGIAVMNAVPAERSGAASATMNALRQAGMTIGIALLGTLLSNQAVSFLTRAAHENGIRDGARVAHQAVTQHLFPGDLPVISDLYVAAMEHGFHSAMLAAGGMCFLAMVLLLMDRHG</sequence>
<feature type="domain" description="Major facilitator superfamily (MFS) profile" evidence="9">
    <location>
        <begin position="21"/>
        <end position="501"/>
    </location>
</feature>
<keyword evidence="5 8" id="KW-0812">Transmembrane</keyword>
<organism evidence="10 11">
    <name type="scientific">Alloalcanivorax gelatiniphagus</name>
    <dbReference type="NCBI Taxonomy" id="1194167"/>
    <lineage>
        <taxon>Bacteria</taxon>
        <taxon>Pseudomonadati</taxon>
        <taxon>Pseudomonadota</taxon>
        <taxon>Gammaproteobacteria</taxon>
        <taxon>Oceanospirillales</taxon>
        <taxon>Alcanivoracaceae</taxon>
        <taxon>Alloalcanivorax</taxon>
    </lineage>
</organism>
<evidence type="ECO:0000256" key="8">
    <source>
        <dbReference type="SAM" id="Phobius"/>
    </source>
</evidence>
<evidence type="ECO:0000256" key="2">
    <source>
        <dbReference type="ARBA" id="ARBA00008537"/>
    </source>
</evidence>
<dbReference type="PANTHER" id="PTHR42718:SF9">
    <property type="entry name" value="MAJOR FACILITATOR SUPERFAMILY MULTIDRUG TRANSPORTER MFSC"/>
    <property type="match status" value="1"/>
</dbReference>